<proteinExistence type="inferred from homology"/>
<feature type="transmembrane region" description="Helical" evidence="7">
    <location>
        <begin position="752"/>
        <end position="772"/>
    </location>
</feature>
<dbReference type="AlphaFoldDB" id="A0A1L0FMW1"/>
<reference evidence="11" key="1">
    <citation type="submission" date="2016-11" db="EMBL/GenBank/DDBJ databases">
        <authorList>
            <person name="Guldener U."/>
        </authorList>
    </citation>
    <scope>NUCLEOTIDE SEQUENCE [LARGE SCALE GENOMIC DNA]</scope>
</reference>
<dbReference type="VEuPathDB" id="FungiDB:HGUI_03094"/>
<dbReference type="PANTHER" id="PTHR13018:SF20">
    <property type="entry name" value="SPORULATION-SPECIFIC PROTEIN 75"/>
    <property type="match status" value="1"/>
</dbReference>
<dbReference type="Pfam" id="PF02714">
    <property type="entry name" value="RSN1_7TM"/>
    <property type="match status" value="1"/>
</dbReference>
<evidence type="ECO:0000259" key="9">
    <source>
        <dbReference type="Pfam" id="PF13967"/>
    </source>
</evidence>
<keyword evidence="3" id="KW-0813">Transport</keyword>
<evidence type="ECO:0000256" key="4">
    <source>
        <dbReference type="ARBA" id="ARBA00022692"/>
    </source>
</evidence>
<keyword evidence="5 7" id="KW-1133">Transmembrane helix</keyword>
<comment type="similarity">
    <text evidence="2">Belongs to the CSC1 (TC 1.A.17) family.</text>
</comment>
<keyword evidence="11" id="KW-1185">Reference proteome</keyword>
<gene>
    <name evidence="10" type="ORF">HGUI_03094</name>
</gene>
<evidence type="ECO:0000256" key="5">
    <source>
        <dbReference type="ARBA" id="ARBA00022989"/>
    </source>
</evidence>
<feature type="transmembrane region" description="Helical" evidence="7">
    <location>
        <begin position="200"/>
        <end position="219"/>
    </location>
</feature>
<keyword evidence="6 7" id="KW-0472">Membrane</keyword>
<feature type="transmembrane region" description="Helical" evidence="7">
    <location>
        <begin position="726"/>
        <end position="746"/>
    </location>
</feature>
<accession>A0A1L0FMW1</accession>
<feature type="transmembrane region" description="Helical" evidence="7">
    <location>
        <begin position="579"/>
        <end position="600"/>
    </location>
</feature>
<evidence type="ECO:0008006" key="12">
    <source>
        <dbReference type="Google" id="ProtNLM"/>
    </source>
</evidence>
<dbReference type="Pfam" id="PF13967">
    <property type="entry name" value="RSN1_TM"/>
    <property type="match status" value="1"/>
</dbReference>
<evidence type="ECO:0000259" key="8">
    <source>
        <dbReference type="Pfam" id="PF02714"/>
    </source>
</evidence>
<evidence type="ECO:0000313" key="11">
    <source>
        <dbReference type="Proteomes" id="UP000183365"/>
    </source>
</evidence>
<dbReference type="InterPro" id="IPR045122">
    <property type="entry name" value="Csc1-like"/>
</dbReference>
<comment type="subcellular location">
    <subcellularLocation>
        <location evidence="1">Membrane</location>
        <topology evidence="1">Multi-pass membrane protein</topology>
    </subcellularLocation>
</comment>
<dbReference type="OrthoDB" id="1076608at2759"/>
<evidence type="ECO:0000256" key="3">
    <source>
        <dbReference type="ARBA" id="ARBA00022448"/>
    </source>
</evidence>
<feature type="transmembrane region" description="Helical" evidence="7">
    <location>
        <begin position="626"/>
        <end position="653"/>
    </location>
</feature>
<dbReference type="InterPro" id="IPR032880">
    <property type="entry name" value="CSC1/OSCA1-like_N"/>
</dbReference>
<dbReference type="PANTHER" id="PTHR13018">
    <property type="entry name" value="PROBABLE MEMBRANE PROTEIN DUF221-RELATED"/>
    <property type="match status" value="1"/>
</dbReference>
<keyword evidence="4 7" id="KW-0812">Transmembrane</keyword>
<protein>
    <recommendedName>
        <fullName evidence="12">DUF221-domain-containing protein</fullName>
    </recommendedName>
</protein>
<evidence type="ECO:0000256" key="1">
    <source>
        <dbReference type="ARBA" id="ARBA00004141"/>
    </source>
</evidence>
<evidence type="ECO:0000256" key="7">
    <source>
        <dbReference type="SAM" id="Phobius"/>
    </source>
</evidence>
<dbReference type="Proteomes" id="UP000183365">
    <property type="component" value="Unassembled WGS sequence"/>
</dbReference>
<feature type="transmembrane region" description="Helical" evidence="7">
    <location>
        <begin position="151"/>
        <end position="170"/>
    </location>
</feature>
<dbReference type="GO" id="GO:0005227">
    <property type="term" value="F:calcium-activated cation channel activity"/>
    <property type="evidence" value="ECO:0007669"/>
    <property type="project" value="InterPro"/>
</dbReference>
<dbReference type="GO" id="GO:0005886">
    <property type="term" value="C:plasma membrane"/>
    <property type="evidence" value="ECO:0007669"/>
    <property type="project" value="TreeGrafter"/>
</dbReference>
<feature type="domain" description="CSC1/OSCA1-like N-terminal transmembrane" evidence="9">
    <location>
        <begin position="38"/>
        <end position="222"/>
    </location>
</feature>
<feature type="transmembrane region" description="Helical" evidence="7">
    <location>
        <begin position="818"/>
        <end position="838"/>
    </location>
</feature>
<feature type="domain" description="CSC1/OSCA1-like 7TM region" evidence="8">
    <location>
        <begin position="535"/>
        <end position="812"/>
    </location>
</feature>
<name>A0A1L0FMW1_9ASCO</name>
<feature type="transmembrane region" description="Helical" evidence="7">
    <location>
        <begin position="534"/>
        <end position="559"/>
    </location>
</feature>
<evidence type="ECO:0000256" key="6">
    <source>
        <dbReference type="ARBA" id="ARBA00023136"/>
    </source>
</evidence>
<evidence type="ECO:0000313" key="10">
    <source>
        <dbReference type="EMBL" id="SGZ40894.1"/>
    </source>
</evidence>
<sequence length="947" mass="111240">MSSPSIYDFLNKEYVKGFLDSSRNGSAHNFRNQSLKHLIESMSLSTLFFLIQLFFFNIIKNIIPEIYQPNLLLCEMKKKIYSKSNEKSEDDLNRGMTSVINENSNTKSKFWKLGFGLKWVILLHNEDIEQFENLGLDSFYFLKFLFVLQKFFGILSAMITPTLGFLHYYYSTKSTEYGKVKIKGLEKLSIYSLTVHNTNLLAISFCCTIIIVIMFHWMLKKEIQFVIEKKLKFLKYIQTSYDSIKSKDTFQADTLNANNQSNLQSDILFIKNMHRAHSTILIHDAPMWSHAKLNQLLAKLKDKNNFDIFYIPVKIKHLMKYQKNHVDIIKQIEKIELDNILENFFIKHNDKVELYFKTMINKYRQQKNPFKVMEYQGKWFKYIKSRKLYKIKFIYNIFKFNIKINKKSFYLKKIKVNYYALAISLFQNKNNVNKLEYISKKIKKYLKNLNDWKNFRKEIEQSYTKQLYQQTEPYETIQLIVKFDNVYEADFFCQLLIYSSPGYFTQIERNINFNHLIWENIVFSNSYIKFLSHCLVNILQCFIMIGWSVPVAILGVIFQTPYVAKFVPLIRSLYKMPKLFLALISSFVPIITLIILTDLVPECFRFLLKHKNFSSSNKVEINLQKWFYVFSFLQIFIVVTISSGITIIFEQVITNPTSIPNILATNFPQCSNFFVSFIYLRGLAYCMGNFIQWGRLLEYTFKNYLWITSKKTPRAQFEKLSKDSLIYKWGSVYPIFTLMASITIIYSIIQPIILPVAFIAFTAVLMSFKFSIKYQVNRANNKLETMGEFYPTALFQLYSGIYCLEGFMIGLFLISKKIWLCILMFSVLVASIVAHCHLSTKYQKLLNNLPLSDYEPEKSNVNTNEEEKHTSEMGIPGNLSALYYEKDVAIVPFADPDNVNSVIWLPNDVFGESDQEIDRLKFLFGKNLRITNLHASIDSCGNVQINS</sequence>
<evidence type="ECO:0000256" key="2">
    <source>
        <dbReference type="ARBA" id="ARBA00007779"/>
    </source>
</evidence>
<organism evidence="10 11">
    <name type="scientific">Hanseniaspora guilliermondii</name>
    <dbReference type="NCBI Taxonomy" id="56406"/>
    <lineage>
        <taxon>Eukaryota</taxon>
        <taxon>Fungi</taxon>
        <taxon>Dikarya</taxon>
        <taxon>Ascomycota</taxon>
        <taxon>Saccharomycotina</taxon>
        <taxon>Saccharomycetes</taxon>
        <taxon>Saccharomycodales</taxon>
        <taxon>Saccharomycodaceae</taxon>
        <taxon>Hanseniaspora</taxon>
    </lineage>
</organism>
<dbReference type="EMBL" id="FQNF01000068">
    <property type="protein sequence ID" value="SGZ40894.1"/>
    <property type="molecule type" value="Genomic_DNA"/>
</dbReference>
<dbReference type="InterPro" id="IPR003864">
    <property type="entry name" value="CSC1/OSCA1-like_7TM"/>
</dbReference>
<feature type="transmembrane region" description="Helical" evidence="7">
    <location>
        <begin position="793"/>
        <end position="812"/>
    </location>
</feature>